<sequence>MVIMLSSSLFFSSFSLDFHLNSQTLLTHCLHYPSFLFLVCIHHQNLLTQMLLRYGVF</sequence>
<proteinExistence type="predicted"/>
<dbReference type="EMBL" id="KK116439">
    <property type="protein sequence ID" value="KFM67797.1"/>
    <property type="molecule type" value="Genomic_DNA"/>
</dbReference>
<gene>
    <name evidence="1" type="ORF">X975_14980</name>
</gene>
<name>A0A087TRQ8_STEMI</name>
<protein>
    <submittedName>
        <fullName evidence="1">Uncharacterized protein</fullName>
    </submittedName>
</protein>
<accession>A0A087TRQ8</accession>
<keyword evidence="2" id="KW-1185">Reference proteome</keyword>
<organism evidence="1 2">
    <name type="scientific">Stegodyphus mimosarum</name>
    <name type="common">African social velvet spider</name>
    <dbReference type="NCBI Taxonomy" id="407821"/>
    <lineage>
        <taxon>Eukaryota</taxon>
        <taxon>Metazoa</taxon>
        <taxon>Ecdysozoa</taxon>
        <taxon>Arthropoda</taxon>
        <taxon>Chelicerata</taxon>
        <taxon>Arachnida</taxon>
        <taxon>Araneae</taxon>
        <taxon>Araneomorphae</taxon>
        <taxon>Entelegynae</taxon>
        <taxon>Eresoidea</taxon>
        <taxon>Eresidae</taxon>
        <taxon>Stegodyphus</taxon>
    </lineage>
</organism>
<evidence type="ECO:0000313" key="1">
    <source>
        <dbReference type="EMBL" id="KFM67797.1"/>
    </source>
</evidence>
<dbReference type="AlphaFoldDB" id="A0A087TRQ8"/>
<evidence type="ECO:0000313" key="2">
    <source>
        <dbReference type="Proteomes" id="UP000054359"/>
    </source>
</evidence>
<feature type="non-terminal residue" evidence="1">
    <location>
        <position position="57"/>
    </location>
</feature>
<reference evidence="1 2" key="1">
    <citation type="submission" date="2013-11" db="EMBL/GenBank/DDBJ databases">
        <title>Genome sequencing of Stegodyphus mimosarum.</title>
        <authorList>
            <person name="Bechsgaard J."/>
        </authorList>
    </citation>
    <scope>NUCLEOTIDE SEQUENCE [LARGE SCALE GENOMIC DNA]</scope>
</reference>
<dbReference type="Proteomes" id="UP000054359">
    <property type="component" value="Unassembled WGS sequence"/>
</dbReference>